<feature type="region of interest" description="Disordered" evidence="1">
    <location>
        <begin position="52"/>
        <end position="112"/>
    </location>
</feature>
<feature type="signal peptide" evidence="2">
    <location>
        <begin position="1"/>
        <end position="25"/>
    </location>
</feature>
<dbReference type="AlphaFoldDB" id="A0A9J7LN48"/>
<dbReference type="RefSeq" id="XP_035684825.1">
    <property type="nucleotide sequence ID" value="XM_035828932.1"/>
</dbReference>
<evidence type="ECO:0000313" key="4">
    <source>
        <dbReference type="RefSeq" id="XP_035684825.1"/>
    </source>
</evidence>
<reference evidence="4" key="2">
    <citation type="submission" date="2025-08" db="UniProtKB">
        <authorList>
            <consortium name="RefSeq"/>
        </authorList>
    </citation>
    <scope>IDENTIFICATION</scope>
    <source>
        <strain evidence="4">S238N-H82</strain>
        <tissue evidence="4">Testes</tissue>
    </source>
</reference>
<accession>A0A9J7LN48</accession>
<evidence type="ECO:0000256" key="2">
    <source>
        <dbReference type="SAM" id="SignalP"/>
    </source>
</evidence>
<name>A0A9J7LN48_BRAFL</name>
<evidence type="ECO:0000313" key="3">
    <source>
        <dbReference type="Proteomes" id="UP000001554"/>
    </source>
</evidence>
<keyword evidence="2" id="KW-0732">Signal</keyword>
<dbReference type="OrthoDB" id="10488905at2759"/>
<sequence length="160" mass="17533">MGESIRYTACFLFRVLCVLFQRALSTTGVPKGSTTRSIQARQANINVAALLPGAAPPRARSPQPGRTAQAPRPQPDAPRPKPDAPRPKPDARFDSKKPADPERAGPKVDLEELRNVRQDLKFAPMPKGKSYAELEHKLGKNLEVQLTSDNGDTGGFRCRH</sequence>
<feature type="compositionally biased region" description="Low complexity" evidence="1">
    <location>
        <begin position="52"/>
        <end position="71"/>
    </location>
</feature>
<gene>
    <name evidence="4" type="primary">LOC118421585</name>
</gene>
<proteinExistence type="predicted"/>
<feature type="chain" id="PRO_5039947840" evidence="2">
    <location>
        <begin position="26"/>
        <end position="160"/>
    </location>
</feature>
<keyword evidence="3" id="KW-1185">Reference proteome</keyword>
<dbReference type="GeneID" id="118421585"/>
<dbReference type="Proteomes" id="UP000001554">
    <property type="component" value="Chromosome 8"/>
</dbReference>
<dbReference type="KEGG" id="bfo:118421585"/>
<evidence type="ECO:0000256" key="1">
    <source>
        <dbReference type="SAM" id="MobiDB-lite"/>
    </source>
</evidence>
<organism evidence="3 4">
    <name type="scientific">Branchiostoma floridae</name>
    <name type="common">Florida lancelet</name>
    <name type="synonym">Amphioxus</name>
    <dbReference type="NCBI Taxonomy" id="7739"/>
    <lineage>
        <taxon>Eukaryota</taxon>
        <taxon>Metazoa</taxon>
        <taxon>Chordata</taxon>
        <taxon>Cephalochordata</taxon>
        <taxon>Leptocardii</taxon>
        <taxon>Amphioxiformes</taxon>
        <taxon>Branchiostomatidae</taxon>
        <taxon>Branchiostoma</taxon>
    </lineage>
</organism>
<protein>
    <submittedName>
        <fullName evidence="4">Uncharacterized protein LOC118421585 isoform X1</fullName>
    </submittedName>
</protein>
<reference evidence="3" key="1">
    <citation type="journal article" date="2020" name="Nat. Ecol. Evol.">
        <title>Deeply conserved synteny resolves early events in vertebrate evolution.</title>
        <authorList>
            <person name="Simakov O."/>
            <person name="Marletaz F."/>
            <person name="Yue J.X."/>
            <person name="O'Connell B."/>
            <person name="Jenkins J."/>
            <person name="Brandt A."/>
            <person name="Calef R."/>
            <person name="Tung C.H."/>
            <person name="Huang T.K."/>
            <person name="Schmutz J."/>
            <person name="Satoh N."/>
            <person name="Yu J.K."/>
            <person name="Putnam N.H."/>
            <person name="Green R.E."/>
            <person name="Rokhsar D.S."/>
        </authorList>
    </citation>
    <scope>NUCLEOTIDE SEQUENCE [LARGE SCALE GENOMIC DNA]</scope>
    <source>
        <strain evidence="3">S238N-H82</strain>
    </source>
</reference>
<feature type="compositionally biased region" description="Basic and acidic residues" evidence="1">
    <location>
        <begin position="78"/>
        <end position="112"/>
    </location>
</feature>